<dbReference type="Pfam" id="PF00560">
    <property type="entry name" value="LRR_1"/>
    <property type="match status" value="4"/>
</dbReference>
<dbReference type="SUPFAM" id="SSF56112">
    <property type="entry name" value="Protein kinase-like (PK-like)"/>
    <property type="match status" value="1"/>
</dbReference>
<dbReference type="InterPro" id="IPR003591">
    <property type="entry name" value="Leu-rich_rpt_typical-subtyp"/>
</dbReference>
<evidence type="ECO:0000256" key="5">
    <source>
        <dbReference type="ARBA" id="ARBA00022679"/>
    </source>
</evidence>
<dbReference type="Pfam" id="PF23598">
    <property type="entry name" value="LRR_14"/>
    <property type="match status" value="1"/>
</dbReference>
<feature type="domain" description="Protein kinase" evidence="18">
    <location>
        <begin position="205"/>
        <end position="500"/>
    </location>
</feature>
<keyword evidence="20" id="KW-1185">Reference proteome</keyword>
<accession>A0AA36DYB1</accession>
<comment type="subcellular location">
    <subcellularLocation>
        <location evidence="1">Membrane</location>
        <topology evidence="1">Single-pass type I membrane protein</topology>
    </subcellularLocation>
</comment>
<dbReference type="SMART" id="SM00369">
    <property type="entry name" value="LRR_TYP"/>
    <property type="match status" value="4"/>
</dbReference>
<dbReference type="PRINTS" id="PR00019">
    <property type="entry name" value="LEURICHRPT"/>
</dbReference>
<dbReference type="GO" id="GO:0004674">
    <property type="term" value="F:protein serine/threonine kinase activity"/>
    <property type="evidence" value="ECO:0007669"/>
    <property type="project" value="UniProtKB-KW"/>
</dbReference>
<evidence type="ECO:0000313" key="19">
    <source>
        <dbReference type="EMBL" id="CAI9276144.1"/>
    </source>
</evidence>
<evidence type="ECO:0000256" key="11">
    <source>
        <dbReference type="ARBA" id="ARBA00022840"/>
    </source>
</evidence>
<dbReference type="FunFam" id="1.10.510.10:FF:001023">
    <property type="entry name" value="Os07g0541700 protein"/>
    <property type="match status" value="1"/>
</dbReference>
<dbReference type="InterPro" id="IPR011009">
    <property type="entry name" value="Kinase-like_dom_sf"/>
</dbReference>
<evidence type="ECO:0000256" key="8">
    <source>
        <dbReference type="ARBA" id="ARBA00022737"/>
    </source>
</evidence>
<keyword evidence="13" id="KW-0472">Membrane</keyword>
<evidence type="ECO:0000256" key="13">
    <source>
        <dbReference type="ARBA" id="ARBA00023136"/>
    </source>
</evidence>
<evidence type="ECO:0000259" key="18">
    <source>
        <dbReference type="PROSITE" id="PS50011"/>
    </source>
</evidence>
<keyword evidence="7" id="KW-0732">Signal</keyword>
<dbReference type="Gene3D" id="1.10.510.10">
    <property type="entry name" value="Transferase(Phosphotransferase) domain 1"/>
    <property type="match status" value="1"/>
</dbReference>
<evidence type="ECO:0000256" key="16">
    <source>
        <dbReference type="ARBA" id="ARBA00047899"/>
    </source>
</evidence>
<dbReference type="SUPFAM" id="SSF52058">
    <property type="entry name" value="L domain-like"/>
    <property type="match status" value="1"/>
</dbReference>
<reference evidence="19" key="1">
    <citation type="submission" date="2023-04" db="EMBL/GenBank/DDBJ databases">
        <authorList>
            <person name="Vijverberg K."/>
            <person name="Xiong W."/>
            <person name="Schranz E."/>
        </authorList>
    </citation>
    <scope>NUCLEOTIDE SEQUENCE</scope>
</reference>
<dbReference type="EC" id="2.7.11.1" evidence="2"/>
<dbReference type="InterPro" id="IPR032675">
    <property type="entry name" value="LRR_dom_sf"/>
</dbReference>
<evidence type="ECO:0000256" key="2">
    <source>
        <dbReference type="ARBA" id="ARBA00012513"/>
    </source>
</evidence>
<gene>
    <name evidence="19" type="ORF">LSALG_LOCUS16138</name>
</gene>
<keyword evidence="9" id="KW-0547">Nucleotide-binding</keyword>
<evidence type="ECO:0000256" key="3">
    <source>
        <dbReference type="ARBA" id="ARBA00022527"/>
    </source>
</evidence>
<keyword evidence="4" id="KW-0433">Leucine-rich repeat</keyword>
<keyword evidence="10" id="KW-0418">Kinase</keyword>
<keyword evidence="15" id="KW-0325">Glycoprotein</keyword>
<evidence type="ECO:0000256" key="17">
    <source>
        <dbReference type="ARBA" id="ARBA00048679"/>
    </source>
</evidence>
<dbReference type="InterPro" id="IPR001611">
    <property type="entry name" value="Leu-rich_rpt"/>
</dbReference>
<proteinExistence type="predicted"/>
<dbReference type="PANTHER" id="PTHR48053">
    <property type="entry name" value="LEUCINE RICH REPEAT FAMILY PROTEIN, EXPRESSED"/>
    <property type="match status" value="1"/>
</dbReference>
<keyword evidence="12" id="KW-1133">Transmembrane helix</keyword>
<keyword evidence="8" id="KW-0677">Repeat</keyword>
<dbReference type="FunFam" id="3.80.10.10:FF:000383">
    <property type="entry name" value="Leucine-rich repeat receptor protein kinase EMS1"/>
    <property type="match status" value="2"/>
</dbReference>
<dbReference type="PANTHER" id="PTHR48053:SF128">
    <property type="entry name" value="PROTEIN KINASE DOMAIN-CONTAINING PROTEIN"/>
    <property type="match status" value="1"/>
</dbReference>
<dbReference type="GO" id="GO:0006952">
    <property type="term" value="P:defense response"/>
    <property type="evidence" value="ECO:0007669"/>
    <property type="project" value="UniProtKB-ARBA"/>
</dbReference>
<dbReference type="InterPro" id="IPR051716">
    <property type="entry name" value="Plant_RL_S/T_kinase"/>
</dbReference>
<evidence type="ECO:0000256" key="15">
    <source>
        <dbReference type="ARBA" id="ARBA00023180"/>
    </source>
</evidence>
<keyword evidence="5" id="KW-0808">Transferase</keyword>
<dbReference type="GO" id="GO:0005524">
    <property type="term" value="F:ATP binding"/>
    <property type="evidence" value="ECO:0007669"/>
    <property type="project" value="UniProtKB-KW"/>
</dbReference>
<sequence length="500" mass="55263">MVLVPEANLKSLTVVSNNQLSGSIPLSLANLSNLQLLYLDVNKLSGPIPTGLGNLNSLTDLDASQNKLSGSIPSELKNSTQLRRLDLSSNQLVGEIPVEYGKMKSMLNLYLYNSQLSGTTLLELASFHELLVLDLSTNRLNGLIPRSIGQWAQINYLNLSNNKLGGKIPSEIGKLVHLEKLDLSRNLFTQEIPSEVQTLQTLQKLDLSHNMLSGSIPNAFTNLHYGIDIDLSYNGQSIFIAYRQQCKKSPRKPLEEESGDYFHITSFDGKVGYDDILKATNDFNEVYCLGTGGYVRALTNIRHRNIVKLYGYCSHARNSILIYGYLEKGSLGSILRSDVLAKELDLLKRVTIVKGVANGLVYMHHDCTPPIIHRDISISNILLDSDYEARISDFGTSKLLKLDSSKWTTVAGTYGYITPELSYMMVGNEKCDVYSFGVVALEVVMGKHPGELITSILTLSDDHLVLGNVEDSRIPPPSSQVVKEVMSVLSLKSMFELQST</sequence>
<dbReference type="PROSITE" id="PS50011">
    <property type="entry name" value="PROTEIN_KINASE_DOM"/>
    <property type="match status" value="1"/>
</dbReference>
<keyword evidence="3" id="KW-0723">Serine/threonine-protein kinase</keyword>
<dbReference type="Pfam" id="PF00069">
    <property type="entry name" value="Pkinase"/>
    <property type="match status" value="1"/>
</dbReference>
<name>A0AA36DYB1_LACSI</name>
<evidence type="ECO:0000313" key="20">
    <source>
        <dbReference type="Proteomes" id="UP001177003"/>
    </source>
</evidence>
<evidence type="ECO:0000256" key="4">
    <source>
        <dbReference type="ARBA" id="ARBA00022614"/>
    </source>
</evidence>
<dbReference type="InterPro" id="IPR055414">
    <property type="entry name" value="LRR_R13L4/SHOC2-like"/>
</dbReference>
<evidence type="ECO:0000256" key="1">
    <source>
        <dbReference type="ARBA" id="ARBA00004479"/>
    </source>
</evidence>
<evidence type="ECO:0000256" key="6">
    <source>
        <dbReference type="ARBA" id="ARBA00022692"/>
    </source>
</evidence>
<keyword evidence="14" id="KW-0675">Receptor</keyword>
<keyword evidence="11" id="KW-0067">ATP-binding</keyword>
<evidence type="ECO:0000256" key="9">
    <source>
        <dbReference type="ARBA" id="ARBA00022741"/>
    </source>
</evidence>
<evidence type="ECO:0000256" key="7">
    <source>
        <dbReference type="ARBA" id="ARBA00022729"/>
    </source>
</evidence>
<evidence type="ECO:0000256" key="12">
    <source>
        <dbReference type="ARBA" id="ARBA00022989"/>
    </source>
</evidence>
<protein>
    <recommendedName>
        <fullName evidence="2">non-specific serine/threonine protein kinase</fullName>
        <ecNumber evidence="2">2.7.11.1</ecNumber>
    </recommendedName>
</protein>
<comment type="catalytic activity">
    <reaction evidence="17">
        <text>L-seryl-[protein] + ATP = O-phospho-L-seryl-[protein] + ADP + H(+)</text>
        <dbReference type="Rhea" id="RHEA:17989"/>
        <dbReference type="Rhea" id="RHEA-COMP:9863"/>
        <dbReference type="Rhea" id="RHEA-COMP:11604"/>
        <dbReference type="ChEBI" id="CHEBI:15378"/>
        <dbReference type="ChEBI" id="CHEBI:29999"/>
        <dbReference type="ChEBI" id="CHEBI:30616"/>
        <dbReference type="ChEBI" id="CHEBI:83421"/>
        <dbReference type="ChEBI" id="CHEBI:456216"/>
        <dbReference type="EC" id="2.7.11.1"/>
    </reaction>
</comment>
<organism evidence="19 20">
    <name type="scientific">Lactuca saligna</name>
    <name type="common">Willowleaf lettuce</name>
    <dbReference type="NCBI Taxonomy" id="75948"/>
    <lineage>
        <taxon>Eukaryota</taxon>
        <taxon>Viridiplantae</taxon>
        <taxon>Streptophyta</taxon>
        <taxon>Embryophyta</taxon>
        <taxon>Tracheophyta</taxon>
        <taxon>Spermatophyta</taxon>
        <taxon>Magnoliopsida</taxon>
        <taxon>eudicotyledons</taxon>
        <taxon>Gunneridae</taxon>
        <taxon>Pentapetalae</taxon>
        <taxon>asterids</taxon>
        <taxon>campanulids</taxon>
        <taxon>Asterales</taxon>
        <taxon>Asteraceae</taxon>
        <taxon>Cichorioideae</taxon>
        <taxon>Cichorieae</taxon>
        <taxon>Lactucinae</taxon>
        <taxon>Lactuca</taxon>
    </lineage>
</organism>
<dbReference type="AlphaFoldDB" id="A0AA36DYB1"/>
<comment type="catalytic activity">
    <reaction evidence="16">
        <text>L-threonyl-[protein] + ATP = O-phospho-L-threonyl-[protein] + ADP + H(+)</text>
        <dbReference type="Rhea" id="RHEA:46608"/>
        <dbReference type="Rhea" id="RHEA-COMP:11060"/>
        <dbReference type="Rhea" id="RHEA-COMP:11605"/>
        <dbReference type="ChEBI" id="CHEBI:15378"/>
        <dbReference type="ChEBI" id="CHEBI:30013"/>
        <dbReference type="ChEBI" id="CHEBI:30616"/>
        <dbReference type="ChEBI" id="CHEBI:61977"/>
        <dbReference type="ChEBI" id="CHEBI:456216"/>
        <dbReference type="EC" id="2.7.11.1"/>
    </reaction>
</comment>
<dbReference type="EMBL" id="OX465079">
    <property type="protein sequence ID" value="CAI9276144.1"/>
    <property type="molecule type" value="Genomic_DNA"/>
</dbReference>
<dbReference type="InterPro" id="IPR000719">
    <property type="entry name" value="Prot_kinase_dom"/>
</dbReference>
<evidence type="ECO:0000256" key="14">
    <source>
        <dbReference type="ARBA" id="ARBA00023170"/>
    </source>
</evidence>
<dbReference type="Gene3D" id="3.80.10.10">
    <property type="entry name" value="Ribonuclease Inhibitor"/>
    <property type="match status" value="1"/>
</dbReference>
<keyword evidence="6" id="KW-0812">Transmembrane</keyword>
<dbReference type="Proteomes" id="UP001177003">
    <property type="component" value="Chromosome 3"/>
</dbReference>
<dbReference type="GO" id="GO:0016020">
    <property type="term" value="C:membrane"/>
    <property type="evidence" value="ECO:0007669"/>
    <property type="project" value="UniProtKB-SubCell"/>
</dbReference>
<dbReference type="PROSITE" id="PS00109">
    <property type="entry name" value="PROTEIN_KINASE_TYR"/>
    <property type="match status" value="1"/>
</dbReference>
<dbReference type="GO" id="GO:0051707">
    <property type="term" value="P:response to other organism"/>
    <property type="evidence" value="ECO:0007669"/>
    <property type="project" value="UniProtKB-ARBA"/>
</dbReference>
<dbReference type="InterPro" id="IPR008266">
    <property type="entry name" value="Tyr_kinase_AS"/>
</dbReference>
<evidence type="ECO:0000256" key="10">
    <source>
        <dbReference type="ARBA" id="ARBA00022777"/>
    </source>
</evidence>